<evidence type="ECO:0000313" key="5">
    <source>
        <dbReference type="Proteomes" id="UP000587415"/>
    </source>
</evidence>
<dbReference type="AlphaFoldDB" id="A0A7X6BM64"/>
<gene>
    <name evidence="4" type="ORF">GGQ87_000270</name>
</gene>
<dbReference type="Pfam" id="PF13505">
    <property type="entry name" value="OMP_b-brl"/>
    <property type="match status" value="1"/>
</dbReference>
<evidence type="ECO:0000256" key="2">
    <source>
        <dbReference type="SAM" id="SignalP"/>
    </source>
</evidence>
<proteinExistence type="predicted"/>
<dbReference type="Proteomes" id="UP000587415">
    <property type="component" value="Unassembled WGS sequence"/>
</dbReference>
<organism evidence="4 5">
    <name type="scientific">Brevundimonas alba</name>
    <dbReference type="NCBI Taxonomy" id="74314"/>
    <lineage>
        <taxon>Bacteria</taxon>
        <taxon>Pseudomonadati</taxon>
        <taxon>Pseudomonadota</taxon>
        <taxon>Alphaproteobacteria</taxon>
        <taxon>Caulobacterales</taxon>
        <taxon>Caulobacteraceae</taxon>
        <taxon>Brevundimonas</taxon>
    </lineage>
</organism>
<name>A0A7X6BM64_9CAUL</name>
<dbReference type="Gene3D" id="2.40.160.20">
    <property type="match status" value="1"/>
</dbReference>
<dbReference type="RefSeq" id="WP_168044932.1">
    <property type="nucleotide sequence ID" value="NZ_JAATJM010000001.1"/>
</dbReference>
<evidence type="ECO:0000259" key="3">
    <source>
        <dbReference type="Pfam" id="PF13505"/>
    </source>
</evidence>
<accession>A0A7X6BM64</accession>
<keyword evidence="1 2" id="KW-0732">Signal</keyword>
<evidence type="ECO:0000256" key="1">
    <source>
        <dbReference type="ARBA" id="ARBA00022729"/>
    </source>
</evidence>
<keyword evidence="5" id="KW-1185">Reference proteome</keyword>
<feature type="signal peptide" evidence="2">
    <location>
        <begin position="1"/>
        <end position="20"/>
    </location>
</feature>
<dbReference type="InterPro" id="IPR011250">
    <property type="entry name" value="OMP/PagP_B-barrel"/>
</dbReference>
<dbReference type="SUPFAM" id="SSF56925">
    <property type="entry name" value="OMPA-like"/>
    <property type="match status" value="1"/>
</dbReference>
<protein>
    <submittedName>
        <fullName evidence="4">Opacity protein-like surface antigen</fullName>
    </submittedName>
</protein>
<dbReference type="EMBL" id="JAATJM010000001">
    <property type="protein sequence ID" value="NJC40012.1"/>
    <property type="molecule type" value="Genomic_DNA"/>
</dbReference>
<feature type="domain" description="Outer membrane protein beta-barrel" evidence="3">
    <location>
        <begin position="7"/>
        <end position="164"/>
    </location>
</feature>
<comment type="caution">
    <text evidence="4">The sequence shown here is derived from an EMBL/GenBank/DDBJ whole genome shotgun (WGS) entry which is preliminary data.</text>
</comment>
<evidence type="ECO:0000313" key="4">
    <source>
        <dbReference type="EMBL" id="NJC40012.1"/>
    </source>
</evidence>
<dbReference type="InterPro" id="IPR027385">
    <property type="entry name" value="Beta-barrel_OMP"/>
</dbReference>
<sequence length="173" mass="18347">MRLFILAAVAASAVALPAAAQSGYKPQVTASVGYTRFADGSQDWDGHSAAARVAARFHRYFGVEAEGNIGLGSSDIGGVDLKMNHTVAAFAVAYWPLSENFDLTARVGYGSTEFEASSGGVTVSDSFSGAALGIGGQYFFDESNGVRMDVTRHEYEELDGGFDAVSFAYIRRF</sequence>
<feature type="chain" id="PRO_5031228711" evidence="2">
    <location>
        <begin position="21"/>
        <end position="173"/>
    </location>
</feature>
<reference evidence="4 5" key="1">
    <citation type="submission" date="2020-03" db="EMBL/GenBank/DDBJ databases">
        <title>Genomic Encyclopedia of Type Strains, Phase IV (KMG-IV): sequencing the most valuable type-strain genomes for metagenomic binning, comparative biology and taxonomic classification.</title>
        <authorList>
            <person name="Goeker M."/>
        </authorList>
    </citation>
    <scope>NUCLEOTIDE SEQUENCE [LARGE SCALE GENOMIC DNA]</scope>
    <source>
        <strain evidence="4 5">DSM 4736</strain>
    </source>
</reference>